<dbReference type="GO" id="GO:0005549">
    <property type="term" value="F:odorant binding"/>
    <property type="evidence" value="ECO:0007669"/>
    <property type="project" value="InterPro"/>
</dbReference>
<keyword evidence="4 10" id="KW-0812">Transmembrane</keyword>
<keyword evidence="8" id="KW-0675">Receptor</keyword>
<evidence type="ECO:0000256" key="2">
    <source>
        <dbReference type="ARBA" id="ARBA00022475"/>
    </source>
</evidence>
<feature type="transmembrane region" description="Helical" evidence="10">
    <location>
        <begin position="79"/>
        <end position="100"/>
    </location>
</feature>
<evidence type="ECO:0000256" key="8">
    <source>
        <dbReference type="ARBA" id="ARBA00023170"/>
    </source>
</evidence>
<feature type="transmembrane region" description="Helical" evidence="10">
    <location>
        <begin position="190"/>
        <end position="215"/>
    </location>
</feature>
<evidence type="ECO:0000256" key="9">
    <source>
        <dbReference type="ARBA" id="ARBA00023224"/>
    </source>
</evidence>
<name>A0A2H1WC45_SPOFR</name>
<dbReference type="PANTHER" id="PTHR21137">
    <property type="entry name" value="ODORANT RECEPTOR"/>
    <property type="match status" value="1"/>
</dbReference>
<keyword evidence="6 10" id="KW-1133">Transmembrane helix</keyword>
<keyword evidence="2" id="KW-1003">Cell membrane</keyword>
<dbReference type="GO" id="GO:0004984">
    <property type="term" value="F:olfactory receptor activity"/>
    <property type="evidence" value="ECO:0007669"/>
    <property type="project" value="InterPro"/>
</dbReference>
<comment type="subcellular location">
    <subcellularLocation>
        <location evidence="1">Cell membrane</location>
        <topology evidence="1">Multi-pass membrane protein</topology>
    </subcellularLocation>
</comment>
<organism evidence="11">
    <name type="scientific">Spodoptera frugiperda</name>
    <name type="common">Fall armyworm</name>
    <dbReference type="NCBI Taxonomy" id="7108"/>
    <lineage>
        <taxon>Eukaryota</taxon>
        <taxon>Metazoa</taxon>
        <taxon>Ecdysozoa</taxon>
        <taxon>Arthropoda</taxon>
        <taxon>Hexapoda</taxon>
        <taxon>Insecta</taxon>
        <taxon>Pterygota</taxon>
        <taxon>Neoptera</taxon>
        <taxon>Endopterygota</taxon>
        <taxon>Lepidoptera</taxon>
        <taxon>Glossata</taxon>
        <taxon>Ditrysia</taxon>
        <taxon>Noctuoidea</taxon>
        <taxon>Noctuidae</taxon>
        <taxon>Amphipyrinae</taxon>
        <taxon>Spodoptera</taxon>
    </lineage>
</organism>
<evidence type="ECO:0000256" key="5">
    <source>
        <dbReference type="ARBA" id="ARBA00022725"/>
    </source>
</evidence>
<evidence type="ECO:0000256" key="10">
    <source>
        <dbReference type="SAM" id="Phobius"/>
    </source>
</evidence>
<evidence type="ECO:0000256" key="7">
    <source>
        <dbReference type="ARBA" id="ARBA00023136"/>
    </source>
</evidence>
<dbReference type="GO" id="GO:0007165">
    <property type="term" value="P:signal transduction"/>
    <property type="evidence" value="ECO:0007669"/>
    <property type="project" value="UniProtKB-KW"/>
</dbReference>
<dbReference type="EMBL" id="ODYU01007660">
    <property type="protein sequence ID" value="SOQ50633.1"/>
    <property type="molecule type" value="Genomic_DNA"/>
</dbReference>
<keyword evidence="5" id="KW-0552">Olfaction</keyword>
<keyword evidence="9" id="KW-0807">Transducer</keyword>
<gene>
    <name evidence="11" type="primary">SFRICE010371.2</name>
    <name evidence="11" type="ORF">SFRICE_010371.2</name>
</gene>
<evidence type="ECO:0000256" key="4">
    <source>
        <dbReference type="ARBA" id="ARBA00022692"/>
    </source>
</evidence>
<dbReference type="InterPro" id="IPR004117">
    <property type="entry name" value="7tm6_olfct_rcpt"/>
</dbReference>
<evidence type="ECO:0000256" key="6">
    <source>
        <dbReference type="ARBA" id="ARBA00022989"/>
    </source>
</evidence>
<evidence type="ECO:0000256" key="1">
    <source>
        <dbReference type="ARBA" id="ARBA00004651"/>
    </source>
</evidence>
<reference evidence="11" key="1">
    <citation type="submission" date="2016-07" db="EMBL/GenBank/DDBJ databases">
        <authorList>
            <person name="Bretaudeau A."/>
        </authorList>
    </citation>
    <scope>NUCLEOTIDE SEQUENCE</scope>
    <source>
        <strain evidence="11">Rice</strain>
        <tissue evidence="11">Whole body</tissue>
    </source>
</reference>
<protein>
    <submittedName>
        <fullName evidence="11">SFRICE010371.2</fullName>
    </submittedName>
</protein>
<sequence>MWNQIRKFGLEYCDLPTMIWNVAVFLKVLTLNVYGKKKTGIPFIFYIVVVVAALCYLYVYLICMVWFVFVRSRETGDLVAAMVILSLGISSEIGTLKLLYMFLYIKDIRNLTDGFLDFDSHMVPGSRMYRNLVRYMRDVKKRAIFYWAVLMGNGCVYVIIPILRPGRHLTEDMLVVYGLEPMFESPNYEIAWFMMAASVATICYISANVTAYFIVIIGYAESQMLCLSDEVTHVWKDAEKHFRNLNLETDLQDFDAKNRIMNEHVFQNLKYIIKRHANIKTLINQVEDVCSGPTAVGLTFLLLGLISELLGGLENTFLQLPFAFMQVGTDCFIGQRIMDAGEVFERAVYDCQWENFDHKNMKMILLMLQISQKTSSISAGGMTKMSFRCLMGAMRVTYSAYTAFRSIM</sequence>
<evidence type="ECO:0000313" key="11">
    <source>
        <dbReference type="EMBL" id="SOQ50633.1"/>
    </source>
</evidence>
<accession>A0A2H1WC45</accession>
<feature type="transmembrane region" description="Helical" evidence="10">
    <location>
        <begin position="144"/>
        <end position="163"/>
    </location>
</feature>
<feature type="transmembrane region" description="Helical" evidence="10">
    <location>
        <begin position="15"/>
        <end position="34"/>
    </location>
</feature>
<evidence type="ECO:0000256" key="3">
    <source>
        <dbReference type="ARBA" id="ARBA00022606"/>
    </source>
</evidence>
<feature type="transmembrane region" description="Helical" evidence="10">
    <location>
        <begin position="43"/>
        <end position="67"/>
    </location>
</feature>
<keyword evidence="3" id="KW-0716">Sensory transduction</keyword>
<dbReference type="AlphaFoldDB" id="A0A2H1WC45"/>
<dbReference type="GO" id="GO:0005886">
    <property type="term" value="C:plasma membrane"/>
    <property type="evidence" value="ECO:0007669"/>
    <property type="project" value="UniProtKB-SubCell"/>
</dbReference>
<proteinExistence type="predicted"/>
<feature type="non-terminal residue" evidence="11">
    <location>
        <position position="408"/>
    </location>
</feature>
<dbReference type="PANTHER" id="PTHR21137:SF35">
    <property type="entry name" value="ODORANT RECEPTOR 19A-RELATED"/>
    <property type="match status" value="1"/>
</dbReference>
<dbReference type="Pfam" id="PF02949">
    <property type="entry name" value="7tm_6"/>
    <property type="match status" value="1"/>
</dbReference>
<keyword evidence="7 10" id="KW-0472">Membrane</keyword>